<evidence type="ECO:0000313" key="2">
    <source>
        <dbReference type="EMBL" id="KAG9331049.1"/>
    </source>
</evidence>
<sequence>MKAEGEARRRGDWYSDHLLNGLKQSGGTGGKASQRTASVGNTQYGQATLAQLHCWLHCVILHDFFVTV</sequence>
<name>A0A8T2MPZ5_9TELE</name>
<dbReference type="Proteomes" id="UP000824540">
    <property type="component" value="Unassembled WGS sequence"/>
</dbReference>
<gene>
    <name evidence="1" type="ORF">JZ751_002412</name>
    <name evidence="2" type="ORF">JZ751_020399</name>
</gene>
<keyword evidence="3" id="KW-1185">Reference proteome</keyword>
<comment type="caution">
    <text evidence="1">The sequence shown here is derived from an EMBL/GenBank/DDBJ whole genome shotgun (WGS) entry which is preliminary data.</text>
</comment>
<accession>A0A8T2MPZ5</accession>
<evidence type="ECO:0000313" key="3">
    <source>
        <dbReference type="Proteomes" id="UP000824540"/>
    </source>
</evidence>
<dbReference type="EMBL" id="JAFBMS010000392">
    <property type="protein sequence ID" value="KAG9331049.1"/>
    <property type="molecule type" value="Genomic_DNA"/>
</dbReference>
<dbReference type="EMBL" id="JAFBMS010001008">
    <property type="protein sequence ID" value="KAG9329673.1"/>
    <property type="molecule type" value="Genomic_DNA"/>
</dbReference>
<protein>
    <submittedName>
        <fullName evidence="1">Uncharacterized protein</fullName>
    </submittedName>
</protein>
<evidence type="ECO:0000313" key="1">
    <source>
        <dbReference type="EMBL" id="KAG9329673.1"/>
    </source>
</evidence>
<dbReference type="AlphaFoldDB" id="A0A8T2MPZ5"/>
<organism evidence="1 3">
    <name type="scientific">Albula glossodonta</name>
    <name type="common">roundjaw bonefish</name>
    <dbReference type="NCBI Taxonomy" id="121402"/>
    <lineage>
        <taxon>Eukaryota</taxon>
        <taxon>Metazoa</taxon>
        <taxon>Chordata</taxon>
        <taxon>Craniata</taxon>
        <taxon>Vertebrata</taxon>
        <taxon>Euteleostomi</taxon>
        <taxon>Actinopterygii</taxon>
        <taxon>Neopterygii</taxon>
        <taxon>Teleostei</taxon>
        <taxon>Albuliformes</taxon>
        <taxon>Albulidae</taxon>
        <taxon>Albula</taxon>
    </lineage>
</organism>
<reference evidence="1" key="1">
    <citation type="thesis" date="2021" institute="BYU ScholarsArchive" country="Provo, UT, USA">
        <title>Applications of and Algorithms for Genome Assembly and Genomic Analyses with an Emphasis on Marine Teleosts.</title>
        <authorList>
            <person name="Pickett B.D."/>
        </authorList>
    </citation>
    <scope>NUCLEOTIDE SEQUENCE</scope>
    <source>
        <strain evidence="1">HI-2016</strain>
    </source>
</reference>
<proteinExistence type="predicted"/>